<dbReference type="AlphaFoldDB" id="A0A0S3SK68"/>
<organism evidence="3 4">
    <name type="scientific">Vigna angularis var. angularis</name>
    <dbReference type="NCBI Taxonomy" id="157739"/>
    <lineage>
        <taxon>Eukaryota</taxon>
        <taxon>Viridiplantae</taxon>
        <taxon>Streptophyta</taxon>
        <taxon>Embryophyta</taxon>
        <taxon>Tracheophyta</taxon>
        <taxon>Spermatophyta</taxon>
        <taxon>Magnoliopsida</taxon>
        <taxon>eudicotyledons</taxon>
        <taxon>Gunneridae</taxon>
        <taxon>Pentapetalae</taxon>
        <taxon>rosids</taxon>
        <taxon>fabids</taxon>
        <taxon>Fabales</taxon>
        <taxon>Fabaceae</taxon>
        <taxon>Papilionoideae</taxon>
        <taxon>50 kb inversion clade</taxon>
        <taxon>NPAAA clade</taxon>
        <taxon>indigoferoid/millettioid clade</taxon>
        <taxon>Phaseoleae</taxon>
        <taxon>Vigna</taxon>
    </lineage>
</organism>
<dbReference type="EMBL" id="AP015040">
    <property type="protein sequence ID" value="BAT93200.1"/>
    <property type="molecule type" value="Genomic_DNA"/>
</dbReference>
<evidence type="ECO:0000313" key="3">
    <source>
        <dbReference type="EMBL" id="BAT93200.1"/>
    </source>
</evidence>
<sequence>MWTWNSAPSFVYLFILPSCFSSTSCSLPSLPNTRNSYSLPVALVVLTFVKPFKCVPFLCHTNKNLHIIAFTSKSLLVTSFIFICMFIATRLFANFLFHDHHITT</sequence>
<feature type="transmembrane region" description="Helical" evidence="1">
    <location>
        <begin position="75"/>
        <end position="97"/>
    </location>
</feature>
<gene>
    <name evidence="3" type="primary">Vigan.07G212700</name>
    <name evidence="3" type="ORF">VIGAN_07212700</name>
</gene>
<feature type="transmembrane region" description="Helical" evidence="1">
    <location>
        <begin position="37"/>
        <end position="55"/>
    </location>
</feature>
<evidence type="ECO:0000256" key="1">
    <source>
        <dbReference type="SAM" id="Phobius"/>
    </source>
</evidence>
<protein>
    <submittedName>
        <fullName evidence="3">Uncharacterized protein</fullName>
    </submittedName>
</protein>
<evidence type="ECO:0000313" key="4">
    <source>
        <dbReference type="Proteomes" id="UP000291084"/>
    </source>
</evidence>
<keyword evidence="1" id="KW-1133">Transmembrane helix</keyword>
<dbReference type="Proteomes" id="UP000291084">
    <property type="component" value="Chromosome 7"/>
</dbReference>
<feature type="chain" id="PRO_5006618311" evidence="2">
    <location>
        <begin position="22"/>
        <end position="104"/>
    </location>
</feature>
<keyword evidence="1" id="KW-0812">Transmembrane</keyword>
<keyword evidence="1" id="KW-0472">Membrane</keyword>
<keyword evidence="2" id="KW-0732">Signal</keyword>
<proteinExistence type="predicted"/>
<reference evidence="3 4" key="1">
    <citation type="journal article" date="2015" name="Sci. Rep.">
        <title>The power of single molecule real-time sequencing technology in the de novo assembly of a eukaryotic genome.</title>
        <authorList>
            <person name="Sakai H."/>
            <person name="Naito K."/>
            <person name="Ogiso-Tanaka E."/>
            <person name="Takahashi Y."/>
            <person name="Iseki K."/>
            <person name="Muto C."/>
            <person name="Satou K."/>
            <person name="Teruya K."/>
            <person name="Shiroma A."/>
            <person name="Shimoji M."/>
            <person name="Hirano T."/>
            <person name="Itoh T."/>
            <person name="Kaga A."/>
            <person name="Tomooka N."/>
        </authorList>
    </citation>
    <scope>NUCLEOTIDE SEQUENCE [LARGE SCALE GENOMIC DNA]</scope>
    <source>
        <strain evidence="4">cv. Shumari</strain>
    </source>
</reference>
<keyword evidence="4" id="KW-1185">Reference proteome</keyword>
<accession>A0A0S3SK68</accession>
<evidence type="ECO:0000256" key="2">
    <source>
        <dbReference type="SAM" id="SignalP"/>
    </source>
</evidence>
<name>A0A0S3SK68_PHAAN</name>
<feature type="signal peptide" evidence="2">
    <location>
        <begin position="1"/>
        <end position="21"/>
    </location>
</feature>